<sequence length="341" mass="38597">MDLPHSLENLLLLPETLTTLTINTLPLNCANISAIVGLPDHCIITLDDETFLLSFPFSTSPSILEITSTLDTGLNLHKPSPLISPSLLNAVLHGDPSKLFSYSAFESTPNLPFGYKILSKIPTPYFNIISNSSPVTPLTPDTLPKHPDVTIFRDGNKPSFKNEEVTKHFIKQFTNLTELFMRPNLSSYLSSFYVNGKKYLHFDFALLYILTVTLNDDTILRNFNRLFYILILSDYPEFQSVAKEYIKEFDGCSVSEEVGRGFKRYCEEKEEFGGFMGKFEGLEEEMVEMEEEENEDLLFSYPIFKKNVKEGEDEMMAAARILEEGGEALEEVKDFLLAVGD</sequence>
<gene>
    <name evidence="1" type="ORF">TrLO_g14687</name>
</gene>
<dbReference type="Proteomes" id="UP001165122">
    <property type="component" value="Unassembled WGS sequence"/>
</dbReference>
<evidence type="ECO:0000313" key="2">
    <source>
        <dbReference type="Proteomes" id="UP001165122"/>
    </source>
</evidence>
<organism evidence="1 2">
    <name type="scientific">Triparma laevis f. longispina</name>
    <dbReference type="NCBI Taxonomy" id="1714387"/>
    <lineage>
        <taxon>Eukaryota</taxon>
        <taxon>Sar</taxon>
        <taxon>Stramenopiles</taxon>
        <taxon>Ochrophyta</taxon>
        <taxon>Bolidophyceae</taxon>
        <taxon>Parmales</taxon>
        <taxon>Triparmaceae</taxon>
        <taxon>Triparma</taxon>
    </lineage>
</organism>
<dbReference type="AlphaFoldDB" id="A0A9W6ZV65"/>
<name>A0A9W6ZV65_9STRA</name>
<evidence type="ECO:0000313" key="1">
    <source>
        <dbReference type="EMBL" id="GMH61094.1"/>
    </source>
</evidence>
<dbReference type="EMBL" id="BRXW01000505">
    <property type="protein sequence ID" value="GMH61094.1"/>
    <property type="molecule type" value="Genomic_DNA"/>
</dbReference>
<comment type="caution">
    <text evidence="1">The sequence shown here is derived from an EMBL/GenBank/DDBJ whole genome shotgun (WGS) entry which is preliminary data.</text>
</comment>
<protein>
    <submittedName>
        <fullName evidence="1">Uncharacterized protein</fullName>
    </submittedName>
</protein>
<reference evidence="2" key="1">
    <citation type="journal article" date="2023" name="Commun. Biol.">
        <title>Genome analysis of Parmales, the sister group of diatoms, reveals the evolutionary specialization of diatoms from phago-mixotrophs to photoautotrophs.</title>
        <authorList>
            <person name="Ban H."/>
            <person name="Sato S."/>
            <person name="Yoshikawa S."/>
            <person name="Yamada K."/>
            <person name="Nakamura Y."/>
            <person name="Ichinomiya M."/>
            <person name="Sato N."/>
            <person name="Blanc-Mathieu R."/>
            <person name="Endo H."/>
            <person name="Kuwata A."/>
            <person name="Ogata H."/>
        </authorList>
    </citation>
    <scope>NUCLEOTIDE SEQUENCE [LARGE SCALE GENOMIC DNA]</scope>
    <source>
        <strain evidence="2">NIES 3700</strain>
    </source>
</reference>
<keyword evidence="2" id="KW-1185">Reference proteome</keyword>
<proteinExistence type="predicted"/>
<dbReference type="OrthoDB" id="10516989at2759"/>
<accession>A0A9W6ZV65</accession>